<dbReference type="PANTHER" id="PTHR42085">
    <property type="entry name" value="F-BOX DOMAIN-CONTAINING PROTEIN"/>
    <property type="match status" value="1"/>
</dbReference>
<gene>
    <name evidence="1" type="ORF">M437DRAFT_83025</name>
</gene>
<dbReference type="AlphaFoldDB" id="A0A074W2F1"/>
<organism evidence="1 2">
    <name type="scientific">Aureobasidium melanogenum (strain CBS 110374)</name>
    <name type="common">Aureobasidium pullulans var. melanogenum</name>
    <dbReference type="NCBI Taxonomy" id="1043003"/>
    <lineage>
        <taxon>Eukaryota</taxon>
        <taxon>Fungi</taxon>
        <taxon>Dikarya</taxon>
        <taxon>Ascomycota</taxon>
        <taxon>Pezizomycotina</taxon>
        <taxon>Dothideomycetes</taxon>
        <taxon>Dothideomycetidae</taxon>
        <taxon>Dothideales</taxon>
        <taxon>Saccotheciaceae</taxon>
        <taxon>Aureobasidium</taxon>
    </lineage>
</organism>
<dbReference type="HOGENOM" id="CLU_065387_0_0_1"/>
<dbReference type="PANTHER" id="PTHR42085:SF2">
    <property type="entry name" value="F-BOX DOMAIN-CONTAINING PROTEIN"/>
    <property type="match status" value="1"/>
</dbReference>
<accession>A0A074W2F1</accession>
<dbReference type="Proteomes" id="UP000030672">
    <property type="component" value="Unassembled WGS sequence"/>
</dbReference>
<proteinExistence type="predicted"/>
<sequence length="368" mass="42574">MLPPIPSLPMDWPFLYPWPTADENKQVMLAKQRIQQVRRRRRLQFEYLLMECKRRKTICCCQLRENLTRYGANNSHNRRYLKRLLRKDDDSRNPYAHVSKEDAQIELLARGICLKKDAIDSRYALRCALQVADAQRQINFLRLPKEVRLLVYEHVVSDDPVGLARPTLLAVNKQIREEASPIFFRLNSFRLDLYPGYYIANAPKFDLKTYKWLDLIGPDGIKELRNISLTSNNEEYNIDLSCGDAGQWSTTLRPRAYTSRPHHSRQKCSARKTKTLEAHLADARKAVEGDVEDMAQSDKDLVYLNNLFKQKKSAHECIQNGMDTFAALCGEDKSIEPTIDGLEILIDAITLKDQKMRDSVNAVFRGEV</sequence>
<dbReference type="InterPro" id="IPR038883">
    <property type="entry name" value="AN11006-like"/>
</dbReference>
<dbReference type="EMBL" id="KL584829">
    <property type="protein sequence ID" value="KEQ64087.1"/>
    <property type="molecule type" value="Genomic_DNA"/>
</dbReference>
<reference evidence="1 2" key="1">
    <citation type="journal article" date="2014" name="BMC Genomics">
        <title>Genome sequencing of four Aureobasidium pullulans varieties: biotechnological potential, stress tolerance, and description of new species.</title>
        <authorList>
            <person name="Gostin Ar C."/>
            <person name="Ohm R.A."/>
            <person name="Kogej T."/>
            <person name="Sonjak S."/>
            <person name="Turk M."/>
            <person name="Zajc J."/>
            <person name="Zalar P."/>
            <person name="Grube M."/>
            <person name="Sun H."/>
            <person name="Han J."/>
            <person name="Sharma A."/>
            <person name="Chiniquy J."/>
            <person name="Ngan C.Y."/>
            <person name="Lipzen A."/>
            <person name="Barry K."/>
            <person name="Grigoriev I.V."/>
            <person name="Gunde-Cimerman N."/>
        </authorList>
    </citation>
    <scope>NUCLEOTIDE SEQUENCE [LARGE SCALE GENOMIC DNA]</scope>
    <source>
        <strain evidence="1 2">CBS 110374</strain>
    </source>
</reference>
<dbReference type="GeneID" id="63921234"/>
<evidence type="ECO:0008006" key="3">
    <source>
        <dbReference type="Google" id="ProtNLM"/>
    </source>
</evidence>
<protein>
    <recommendedName>
        <fullName evidence="3">F-box domain-containing protein</fullName>
    </recommendedName>
</protein>
<keyword evidence="2" id="KW-1185">Reference proteome</keyword>
<evidence type="ECO:0000313" key="1">
    <source>
        <dbReference type="EMBL" id="KEQ64087.1"/>
    </source>
</evidence>
<dbReference type="RefSeq" id="XP_040881110.1">
    <property type="nucleotide sequence ID" value="XM_041027861.1"/>
</dbReference>
<evidence type="ECO:0000313" key="2">
    <source>
        <dbReference type="Proteomes" id="UP000030672"/>
    </source>
</evidence>
<name>A0A074W2F1_AURM1</name>